<protein>
    <submittedName>
        <fullName evidence="2">Uncharacterized protein</fullName>
    </submittedName>
</protein>
<organism evidence="2 3">
    <name type="scientific">Streptomyces kanasensis</name>
    <dbReference type="NCBI Taxonomy" id="936756"/>
    <lineage>
        <taxon>Bacteria</taxon>
        <taxon>Bacillati</taxon>
        <taxon>Actinomycetota</taxon>
        <taxon>Actinomycetes</taxon>
        <taxon>Kitasatosporales</taxon>
        <taxon>Streptomycetaceae</taxon>
        <taxon>Streptomyces</taxon>
    </lineage>
</organism>
<accession>A0A100Y7X1</accession>
<feature type="region of interest" description="Disordered" evidence="1">
    <location>
        <begin position="1"/>
        <end position="117"/>
    </location>
</feature>
<dbReference type="PANTHER" id="PTHR48125:SF12">
    <property type="entry name" value="AT HOOK TRANSCRIPTION FACTOR FAMILY-RELATED"/>
    <property type="match status" value="1"/>
</dbReference>
<dbReference type="EMBL" id="LNSV01000013">
    <property type="protein sequence ID" value="KUH39313.1"/>
    <property type="molecule type" value="Genomic_DNA"/>
</dbReference>
<proteinExistence type="predicted"/>
<keyword evidence="3" id="KW-1185">Reference proteome</keyword>
<reference evidence="2 3" key="1">
    <citation type="submission" date="2015-11" db="EMBL/GenBank/DDBJ databases">
        <title>Genome-wide analysis reveals the secondary metabolome in Streptomyces kanasensis ZX01.</title>
        <authorList>
            <person name="Zhang G."/>
            <person name="Han L."/>
            <person name="Feng J."/>
            <person name="Zhang X."/>
        </authorList>
    </citation>
    <scope>NUCLEOTIDE SEQUENCE [LARGE SCALE GENOMIC DNA]</scope>
    <source>
        <strain evidence="2 3">ZX01</strain>
    </source>
</reference>
<feature type="compositionally biased region" description="Pro residues" evidence="1">
    <location>
        <begin position="13"/>
        <end position="26"/>
    </location>
</feature>
<dbReference type="STRING" id="936756.ATE80_07760"/>
<dbReference type="RefSeq" id="WP_058941404.1">
    <property type="nucleotide sequence ID" value="NZ_LNSV01000013.1"/>
</dbReference>
<dbReference type="OrthoDB" id="2370461at2"/>
<evidence type="ECO:0000256" key="1">
    <source>
        <dbReference type="SAM" id="MobiDB-lite"/>
    </source>
</evidence>
<comment type="caution">
    <text evidence="2">The sequence shown here is derived from an EMBL/GenBank/DDBJ whole genome shotgun (WGS) entry which is preliminary data.</text>
</comment>
<name>A0A100Y7X1_9ACTN</name>
<sequence length="528" mass="56395">MPLRSVDGGPTAAPAPPPAGRPPAGEPPAGRLTAGGRRTGEPTAGPAGRAAGSAAAPRRPAREPRPAEPRPAEPRPTEPRLTPPPTAVSPTREASAAVATDEPAEPAEPAAPPAGRAVTLAERRALTHAYATRYARAGKREKSRILDRVCAATGWHRSHARRALLDASRPRPARPARGGRTPYDADVVAALTFCWTILDMPAGKRLAPVLPELVPVLRRHGELAVDDETAALLTGMSAATIDRRLAPLRRRSDPVPVARIRPGSLLRDEPPLLTFAEWDHSRPGFLEVAVVHHDAGGGRDGHGEPERDAHGERGGHLLTVSATDIATGWSENRTVRAVNWLPYALDEIAGTLPFPVLGIESGAHGDARTGEMLLRWCEQRGVTLTRARPSRAGNHHVGQKNWSTLHAVTAGHRYDTRAQALLLNRIWATLSQLTNHFSPQQHSVRVTGPDGRRRKEYDTATPLRRTARHPAVSAEDKAILADTHARLNPAALHRRVRVLTGRLHLTVAGGAAAAHSAERPGRAPGAAS</sequence>
<dbReference type="Proteomes" id="UP000054011">
    <property type="component" value="Unassembled WGS sequence"/>
</dbReference>
<dbReference type="PANTHER" id="PTHR48125">
    <property type="entry name" value="LP07818P1"/>
    <property type="match status" value="1"/>
</dbReference>
<gene>
    <name evidence="2" type="ORF">ATE80_07760</name>
</gene>
<evidence type="ECO:0000313" key="3">
    <source>
        <dbReference type="Proteomes" id="UP000054011"/>
    </source>
</evidence>
<dbReference type="AlphaFoldDB" id="A0A100Y7X1"/>
<evidence type="ECO:0000313" key="2">
    <source>
        <dbReference type="EMBL" id="KUH39313.1"/>
    </source>
</evidence>
<feature type="compositionally biased region" description="Basic and acidic residues" evidence="1">
    <location>
        <begin position="60"/>
        <end position="78"/>
    </location>
</feature>
<feature type="compositionally biased region" description="Low complexity" evidence="1">
    <location>
        <begin position="27"/>
        <end position="58"/>
    </location>
</feature>